<protein>
    <submittedName>
        <fullName evidence="1">Uncharacterized protein</fullName>
    </submittedName>
</protein>
<dbReference type="EMBL" id="DTGA01000151">
    <property type="protein sequence ID" value="HGB31424.1"/>
    <property type="molecule type" value="Genomic_DNA"/>
</dbReference>
<reference evidence="1" key="1">
    <citation type="journal article" date="2020" name="mSystems">
        <title>Genome- and Community-Level Interaction Insights into Carbon Utilization and Element Cycling Functions of Hydrothermarchaeota in Hydrothermal Sediment.</title>
        <authorList>
            <person name="Zhou Z."/>
            <person name="Liu Y."/>
            <person name="Xu W."/>
            <person name="Pan J."/>
            <person name="Luo Z.H."/>
            <person name="Li M."/>
        </authorList>
    </citation>
    <scope>NUCLEOTIDE SEQUENCE [LARGE SCALE GENOMIC DNA]</scope>
    <source>
        <strain evidence="1">SpSt-751</strain>
    </source>
</reference>
<accession>A0A7C3SRE0</accession>
<dbReference type="AlphaFoldDB" id="A0A7C3SRE0"/>
<name>A0A7C3SRE0_9BACT</name>
<proteinExistence type="predicted"/>
<evidence type="ECO:0000313" key="1">
    <source>
        <dbReference type="EMBL" id="HGB31424.1"/>
    </source>
</evidence>
<sequence length="452" mass="51950">MKNKLFFLNIFLIITFLLTITIGKNFSEETFAGITYPYQAGILCHDGDYVRFYCDSSKNNYFSYMTSKSNSCYIEFYTYNEQNQQAKGEGSVVKLTANQYTPSTNLTSCNFKTFNIPSKYYGKIIEIHLVENRTVNGVSCPENDLILKLPHMGDVRRWRKVESPSWCDLDTYGLYSENEWKNYANSIAERRLKEGIETVFGYNGIFQSIKNIKPNEVYANVALNSILSGIADAYLPTSFLDLSKDWIIDNTIELASVIYEIQKTVLGELGSAYGDVLSAGFMAVQYVQWTKSILWEKVPLSIQNAQEAKSTIENYQSIANSLYSTYYPQYQALVNLINQEKTARLQGNKSSLLNALKGQEEIYYKAGFYNNPKFLNDNISDNEGLPLLHIALKTYRIAKRESARTDVPKEYKNAWNGIKLLSKKLTNIYFDLFILTDWVLRTEKDKYLLKNF</sequence>
<gene>
    <name evidence="1" type="ORF">ENV35_06070</name>
</gene>
<comment type="caution">
    <text evidence="1">The sequence shown here is derived from an EMBL/GenBank/DDBJ whole genome shotgun (WGS) entry which is preliminary data.</text>
</comment>
<organism evidence="1">
    <name type="scientific">Dictyoglomus turgidum</name>
    <dbReference type="NCBI Taxonomy" id="513050"/>
    <lineage>
        <taxon>Bacteria</taxon>
        <taxon>Pseudomonadati</taxon>
        <taxon>Dictyoglomota</taxon>
        <taxon>Dictyoglomia</taxon>
        <taxon>Dictyoglomales</taxon>
        <taxon>Dictyoglomaceae</taxon>
        <taxon>Dictyoglomus</taxon>
    </lineage>
</organism>